<evidence type="ECO:0000259" key="12">
    <source>
        <dbReference type="Pfam" id="PF05134"/>
    </source>
</evidence>
<dbReference type="NCBIfam" id="TIGR01709">
    <property type="entry name" value="typeII_sec_gspL"/>
    <property type="match status" value="1"/>
</dbReference>
<evidence type="ECO:0000256" key="11">
    <source>
        <dbReference type="SAM" id="Phobius"/>
    </source>
</evidence>
<keyword evidence="8 11" id="KW-1133">Transmembrane helix</keyword>
<dbReference type="SUPFAM" id="SSF53067">
    <property type="entry name" value="Actin-like ATPase domain"/>
    <property type="match status" value="1"/>
</dbReference>
<dbReference type="InterPro" id="IPR024230">
    <property type="entry name" value="GspL_cyto_dom"/>
</dbReference>
<dbReference type="Pfam" id="PF05134">
    <property type="entry name" value="T2SSL"/>
    <property type="match status" value="1"/>
</dbReference>
<keyword evidence="7 10" id="KW-0653">Protein transport</keyword>
<reference evidence="14 15" key="1">
    <citation type="submission" date="2015-11" db="EMBL/GenBank/DDBJ databases">
        <title>Genomic analysis of 38 Legionella species identifies large and diverse effector repertoires.</title>
        <authorList>
            <person name="Burstein D."/>
            <person name="Amaro F."/>
            <person name="Zusman T."/>
            <person name="Lifshitz Z."/>
            <person name="Cohen O."/>
            <person name="Gilbert J.A."/>
            <person name="Pupko T."/>
            <person name="Shuman H.A."/>
            <person name="Segal G."/>
        </authorList>
    </citation>
    <scope>NUCLEOTIDE SEQUENCE [LARGE SCALE GENOMIC DNA]</scope>
    <source>
        <strain evidence="14 15">ATCC 49505</strain>
    </source>
</reference>
<keyword evidence="9 11" id="KW-0472">Membrane</keyword>
<gene>
    <name evidence="14" type="ORF">Llon_1081</name>
</gene>
<evidence type="ECO:0000256" key="5">
    <source>
        <dbReference type="ARBA" id="ARBA00022519"/>
    </source>
</evidence>
<dbReference type="EMBL" id="LNYK01000014">
    <property type="protein sequence ID" value="KTD21916.1"/>
    <property type="molecule type" value="Genomic_DNA"/>
</dbReference>
<dbReference type="AlphaFoldDB" id="A0A0W0VPA9"/>
<dbReference type="PATRIC" id="fig|45068.5.peg.1166"/>
<comment type="similarity">
    <text evidence="2 10">Belongs to the GSP L family.</text>
</comment>
<dbReference type="OrthoDB" id="7011844at2"/>
<evidence type="ECO:0000313" key="15">
    <source>
        <dbReference type="Proteomes" id="UP000054997"/>
    </source>
</evidence>
<keyword evidence="6 11" id="KW-0812">Transmembrane</keyword>
<evidence type="ECO:0000256" key="3">
    <source>
        <dbReference type="ARBA" id="ARBA00022448"/>
    </source>
</evidence>
<keyword evidence="3 10" id="KW-0813">Transport</keyword>
<evidence type="ECO:0000259" key="13">
    <source>
        <dbReference type="Pfam" id="PF12693"/>
    </source>
</evidence>
<dbReference type="Pfam" id="PF12693">
    <property type="entry name" value="GspL_C"/>
    <property type="match status" value="1"/>
</dbReference>
<proteinExistence type="inferred from homology"/>
<keyword evidence="4" id="KW-1003">Cell membrane</keyword>
<dbReference type="GO" id="GO:0015627">
    <property type="term" value="C:type II protein secretion system complex"/>
    <property type="evidence" value="ECO:0007669"/>
    <property type="project" value="InterPro"/>
</dbReference>
<keyword evidence="15" id="KW-1185">Reference proteome</keyword>
<sequence>MATWYLFAKQLGEDQFPVVKIDSSGRVEEALTIRTVEDIQAITAGARTVIVLPTDICSLHEVELPWLGERKTRAAIPYALEEQVAQNIESLHFAFDRKHYKDNRYLVAAVDKAILSAWVEQFERFNIRFEILTIDWFALQLHEAFIREQGLLVHEPFFKGVLSTLLAKQFFKKKPPGLTVISCADSDPQLTEFSNQSIDEDSHTWIAQRLNQADLLNFCQGELQREQIRRPMSFWYLTGSILFGLWLLSFLVMKGLEWYTLNHEIKRIDQQIAQIYRQFFPNARQIVNPKFRISQLLKSSAAGSEKAFWLLYAKLSQSLDIEGVQVEMMRYQNQALNLRLTARDFSTLEALQNKLQQSGVAVRQTQASLKENQVLATLELTL</sequence>
<dbReference type="CDD" id="cd24017">
    <property type="entry name" value="ASKHA_T2SSL_N"/>
    <property type="match status" value="1"/>
</dbReference>
<comment type="subcellular location">
    <subcellularLocation>
        <location evidence="1">Cell inner membrane</location>
        <topology evidence="1">Single-pass membrane protein</topology>
    </subcellularLocation>
</comment>
<dbReference type="Gene3D" id="3.30.1360.100">
    <property type="entry name" value="General secretion pathway protein M, EpsM"/>
    <property type="match status" value="1"/>
</dbReference>
<dbReference type="GO" id="GO:0015628">
    <property type="term" value="P:protein secretion by the type II secretion system"/>
    <property type="evidence" value="ECO:0007669"/>
    <property type="project" value="InterPro"/>
</dbReference>
<feature type="transmembrane region" description="Helical" evidence="11">
    <location>
        <begin position="234"/>
        <end position="253"/>
    </location>
</feature>
<dbReference type="Proteomes" id="UP000054997">
    <property type="component" value="Unassembled WGS sequence"/>
</dbReference>
<evidence type="ECO:0000256" key="7">
    <source>
        <dbReference type="ARBA" id="ARBA00022927"/>
    </source>
</evidence>
<evidence type="ECO:0000256" key="2">
    <source>
        <dbReference type="ARBA" id="ARBA00005318"/>
    </source>
</evidence>
<keyword evidence="5" id="KW-0997">Cell inner membrane</keyword>
<dbReference type="GO" id="GO:0009276">
    <property type="term" value="C:Gram-negative-bacterium-type cell wall"/>
    <property type="evidence" value="ECO:0007669"/>
    <property type="project" value="InterPro"/>
</dbReference>
<evidence type="ECO:0000256" key="10">
    <source>
        <dbReference type="PIRNR" id="PIRNR015761"/>
    </source>
</evidence>
<comment type="caution">
    <text evidence="14">The sequence shown here is derived from an EMBL/GenBank/DDBJ whole genome shotgun (WGS) entry which is preliminary data.</text>
</comment>
<dbReference type="STRING" id="45068.Llon_1081"/>
<evidence type="ECO:0000256" key="9">
    <source>
        <dbReference type="ARBA" id="ARBA00023136"/>
    </source>
</evidence>
<dbReference type="PIRSF" id="PIRSF015761">
    <property type="entry name" value="Protein_L"/>
    <property type="match status" value="1"/>
</dbReference>
<evidence type="ECO:0000256" key="8">
    <source>
        <dbReference type="ARBA" id="ARBA00022989"/>
    </source>
</evidence>
<evidence type="ECO:0000256" key="4">
    <source>
        <dbReference type="ARBA" id="ARBA00022475"/>
    </source>
</evidence>
<dbReference type="InterPro" id="IPR007812">
    <property type="entry name" value="T2SS_protein-GspL"/>
</dbReference>
<evidence type="ECO:0000256" key="6">
    <source>
        <dbReference type="ARBA" id="ARBA00022692"/>
    </source>
</evidence>
<comment type="function">
    <text evidence="10">Inner membrane component of the type II secretion system required for the energy-dependent secretion of extracellular factors such as proteases and toxins from the periplasm.</text>
</comment>
<name>A0A0W0VPA9_9GAMM</name>
<dbReference type="Gene3D" id="3.30.420.380">
    <property type="match status" value="1"/>
</dbReference>
<evidence type="ECO:0000256" key="1">
    <source>
        <dbReference type="ARBA" id="ARBA00004377"/>
    </source>
</evidence>
<dbReference type="InterPro" id="IPR025691">
    <property type="entry name" value="GspL_pp_dom"/>
</dbReference>
<dbReference type="RefSeq" id="WP_058529061.1">
    <property type="nucleotide sequence ID" value="NZ_CAAAHZ010000006.1"/>
</dbReference>
<accession>A0A0W0VPA9</accession>
<evidence type="ECO:0000313" key="14">
    <source>
        <dbReference type="EMBL" id="KTD21916.1"/>
    </source>
</evidence>
<dbReference type="InterPro" id="IPR043129">
    <property type="entry name" value="ATPase_NBD"/>
</dbReference>
<feature type="domain" description="GspL cytoplasmic actin-ATPase-like" evidence="12">
    <location>
        <begin position="39"/>
        <end position="143"/>
    </location>
</feature>
<organism evidence="14 15">
    <name type="scientific">Legionella londiniensis</name>
    <dbReference type="NCBI Taxonomy" id="45068"/>
    <lineage>
        <taxon>Bacteria</taxon>
        <taxon>Pseudomonadati</taxon>
        <taxon>Pseudomonadota</taxon>
        <taxon>Gammaproteobacteria</taxon>
        <taxon>Legionellales</taxon>
        <taxon>Legionellaceae</taxon>
        <taxon>Legionella</taxon>
    </lineage>
</organism>
<feature type="domain" description="GspL periplasmic" evidence="13">
    <location>
        <begin position="240"/>
        <end position="379"/>
    </location>
</feature>
<dbReference type="GO" id="GO:0005886">
    <property type="term" value="C:plasma membrane"/>
    <property type="evidence" value="ECO:0007669"/>
    <property type="project" value="UniProtKB-SubCell"/>
</dbReference>
<protein>
    <recommendedName>
        <fullName evidence="10">Type II secretion system protein L</fullName>
        <shortName evidence="10">T2SS protein L</shortName>
    </recommendedName>
</protein>